<feature type="transmembrane region" description="Helical" evidence="8">
    <location>
        <begin position="492"/>
        <end position="512"/>
    </location>
</feature>
<dbReference type="NCBIfam" id="TIGR00842">
    <property type="entry name" value="bcct"/>
    <property type="match status" value="1"/>
</dbReference>
<dbReference type="EMBL" id="ACFG01000030">
    <property type="protein sequence ID" value="EEH63901.1"/>
    <property type="molecule type" value="Genomic_DNA"/>
</dbReference>
<dbReference type="InterPro" id="IPR018093">
    <property type="entry name" value="BCCT_CS"/>
</dbReference>
<comment type="similarity">
    <text evidence="2">Belongs to the BCCT transporter (TC 2.A.15) family.</text>
</comment>
<keyword evidence="3" id="KW-0813">Transport</keyword>
<feature type="transmembrane region" description="Helical" evidence="8">
    <location>
        <begin position="30"/>
        <end position="50"/>
    </location>
</feature>
<dbReference type="Proteomes" id="UP000010301">
    <property type="component" value="Unassembled WGS sequence"/>
</dbReference>
<evidence type="ECO:0000256" key="4">
    <source>
        <dbReference type="ARBA" id="ARBA00022475"/>
    </source>
</evidence>
<sequence length="535" mass="58010">MDSSKPRRYKPKLTKADVAKLRAKAQTLNLHVFIGSSVAVLFVACLAIFLPTQTQTILGAGVDWISRWLGSFYIGLAGAILVFVLILAFSRFGNVRLGGVDAKPEFSTFAWGSMLFAAGIGTDIMFFSVAEPISHYMYPPVGTAQTPEAAREAITWTLFHYGVIGWGMYALMGIALAYFAYNRNRPLAVRSALAPILKERLPGRWGDLVDIAAILGTVFGVAATLGIGVVQLNVGLQILFGISVGIGAQIALILFAVIMTVVSSTAGIEKGIRFLSQLNIWLALALAGWVFITGKTDWLIRALTLNIGDFTATFPSRVLNTFAYDDLTSWVSDWTLFFWAWWIAWASFIGMFLARISKGRSLREFIFGTMFIPFAYVLMWISIFGNSAISLVEAGDKAFAQTVLESPEQGFYELLGHFPLAPVVIAVATFVGLLFYVTSADSGALVMGNLSSNLPDSATDAHPAVKIWWAAVTGLLTVAMLLVDGIPALQDATIIMGLPFSLVLIAVMAGLYRALKAEYPAPPIYPAEPIEDPVE</sequence>
<dbReference type="GO" id="GO:0022857">
    <property type="term" value="F:transmembrane transporter activity"/>
    <property type="evidence" value="ECO:0007669"/>
    <property type="project" value="InterPro"/>
</dbReference>
<feature type="transmembrane region" description="Helical" evidence="8">
    <location>
        <begin position="70"/>
        <end position="89"/>
    </location>
</feature>
<dbReference type="eggNOG" id="COG1292">
    <property type="taxonomic scope" value="Bacteria"/>
</dbReference>
<evidence type="ECO:0000256" key="5">
    <source>
        <dbReference type="ARBA" id="ARBA00022692"/>
    </source>
</evidence>
<keyword evidence="5 8" id="KW-0812">Transmembrane</keyword>
<organism evidence="9 10">
    <name type="scientific">Gleimia coleocanis DSM 15436</name>
    <dbReference type="NCBI Taxonomy" id="525245"/>
    <lineage>
        <taxon>Bacteria</taxon>
        <taxon>Bacillati</taxon>
        <taxon>Actinomycetota</taxon>
        <taxon>Actinomycetes</taxon>
        <taxon>Actinomycetales</taxon>
        <taxon>Actinomycetaceae</taxon>
        <taxon>Gleimia</taxon>
    </lineage>
</organism>
<feature type="transmembrane region" description="Helical" evidence="8">
    <location>
        <begin position="158"/>
        <end position="181"/>
    </location>
</feature>
<evidence type="ECO:0000256" key="7">
    <source>
        <dbReference type="ARBA" id="ARBA00023136"/>
    </source>
</evidence>
<evidence type="ECO:0000256" key="6">
    <source>
        <dbReference type="ARBA" id="ARBA00022989"/>
    </source>
</evidence>
<name>C0W042_9ACTO</name>
<feature type="transmembrane region" description="Helical" evidence="8">
    <location>
        <begin position="109"/>
        <end position="130"/>
    </location>
</feature>
<feature type="transmembrane region" description="Helical" evidence="8">
    <location>
        <begin position="365"/>
        <end position="383"/>
    </location>
</feature>
<feature type="transmembrane region" description="Helical" evidence="8">
    <location>
        <begin position="238"/>
        <end position="262"/>
    </location>
</feature>
<keyword evidence="4" id="KW-1003">Cell membrane</keyword>
<keyword evidence="6 8" id="KW-1133">Transmembrane helix</keyword>
<evidence type="ECO:0000313" key="9">
    <source>
        <dbReference type="EMBL" id="EEH63901.1"/>
    </source>
</evidence>
<keyword evidence="7 8" id="KW-0472">Membrane</keyword>
<evidence type="ECO:0000256" key="2">
    <source>
        <dbReference type="ARBA" id="ARBA00005658"/>
    </source>
</evidence>
<comment type="caution">
    <text evidence="9">The sequence shown here is derived from an EMBL/GenBank/DDBJ whole genome shotgun (WGS) entry which is preliminary data.</text>
</comment>
<protein>
    <submittedName>
        <fullName evidence="9">Transporter, betaine/carnitine/choline family</fullName>
    </submittedName>
</protein>
<dbReference type="HOGENOM" id="CLU_010118_5_2_11"/>
<reference evidence="9 10" key="1">
    <citation type="submission" date="2009-01" db="EMBL/GenBank/DDBJ databases">
        <authorList>
            <person name="Qin X."/>
            <person name="Bachman B."/>
            <person name="Battles P."/>
            <person name="Bell A."/>
            <person name="Bess C."/>
            <person name="Bickham C."/>
            <person name="Chaboub L."/>
            <person name="Chen D."/>
            <person name="Coyle M."/>
            <person name="Deiros D.R."/>
            <person name="Dinh H."/>
            <person name="Forbes L."/>
            <person name="Fowler G."/>
            <person name="Francisco L."/>
            <person name="Fu Q."/>
            <person name="Gubbala S."/>
            <person name="Hale W."/>
            <person name="Han Y."/>
            <person name="Hemphill L."/>
            <person name="Highlander S.K."/>
            <person name="Hirani K."/>
            <person name="Hogues M."/>
            <person name="Jackson L."/>
            <person name="Jakkamsetti A."/>
            <person name="Javaid M."/>
            <person name="Jiang H."/>
            <person name="Korchina V."/>
            <person name="Kovar C."/>
            <person name="Lara F."/>
            <person name="Lee S."/>
            <person name="Mata R."/>
            <person name="Mathew T."/>
            <person name="Moen C."/>
            <person name="Morales K."/>
            <person name="Munidasa M."/>
            <person name="Nazareth L."/>
            <person name="Ngo R."/>
            <person name="Nguyen L."/>
            <person name="Okwuonu G."/>
            <person name="Ongeri F."/>
            <person name="Patil S."/>
            <person name="Petrosino J."/>
            <person name="Pham C."/>
            <person name="Pham P."/>
            <person name="Pu L.-L."/>
            <person name="Puazo M."/>
            <person name="Raj R."/>
            <person name="Reid J."/>
            <person name="Rouhana J."/>
            <person name="Saada N."/>
            <person name="Shang Y."/>
            <person name="Simmons D."/>
            <person name="Thornton R."/>
            <person name="Warren J."/>
            <person name="Weissenberger G."/>
            <person name="Zhang J."/>
            <person name="Zhang L."/>
            <person name="Zhou C."/>
            <person name="Zhu D."/>
            <person name="Muzny D."/>
            <person name="Worley K."/>
            <person name="Gibbs R."/>
        </authorList>
    </citation>
    <scope>NUCLEOTIDE SEQUENCE [LARGE SCALE GENOMIC DNA]</scope>
    <source>
        <strain evidence="9 10">DSM 15436</strain>
    </source>
</reference>
<feature type="transmembrane region" description="Helical" evidence="8">
    <location>
        <begin position="467"/>
        <end position="486"/>
    </location>
</feature>
<feature type="transmembrane region" description="Helical" evidence="8">
    <location>
        <begin position="334"/>
        <end position="353"/>
    </location>
</feature>
<gene>
    <name evidence="9" type="ORF">HMPREF0044_0920</name>
</gene>
<evidence type="ECO:0000256" key="3">
    <source>
        <dbReference type="ARBA" id="ARBA00022448"/>
    </source>
</evidence>
<comment type="subcellular location">
    <subcellularLocation>
        <location evidence="1">Cell membrane</location>
        <topology evidence="1">Multi-pass membrane protein</topology>
    </subcellularLocation>
</comment>
<proteinExistence type="inferred from homology"/>
<feature type="transmembrane region" description="Helical" evidence="8">
    <location>
        <begin position="208"/>
        <end position="232"/>
    </location>
</feature>
<dbReference type="AlphaFoldDB" id="C0W042"/>
<dbReference type="InterPro" id="IPR000060">
    <property type="entry name" value="BCCT_transptr"/>
</dbReference>
<dbReference type="GO" id="GO:0005886">
    <property type="term" value="C:plasma membrane"/>
    <property type="evidence" value="ECO:0007669"/>
    <property type="project" value="UniProtKB-SubCell"/>
</dbReference>
<dbReference type="RefSeq" id="WP_006546692.1">
    <property type="nucleotide sequence ID" value="NZ_DS999543.1"/>
</dbReference>
<dbReference type="PANTHER" id="PTHR30047">
    <property type="entry name" value="HIGH-AFFINITY CHOLINE TRANSPORT PROTEIN-RELATED"/>
    <property type="match status" value="1"/>
</dbReference>
<feature type="transmembrane region" description="Helical" evidence="8">
    <location>
        <begin position="274"/>
        <end position="292"/>
    </location>
</feature>
<dbReference type="Pfam" id="PF02028">
    <property type="entry name" value="BCCT"/>
    <property type="match status" value="1"/>
</dbReference>
<evidence type="ECO:0000256" key="8">
    <source>
        <dbReference type="SAM" id="Phobius"/>
    </source>
</evidence>
<dbReference type="PANTHER" id="PTHR30047:SF7">
    <property type="entry name" value="HIGH-AFFINITY CHOLINE TRANSPORT PROTEIN"/>
    <property type="match status" value="1"/>
</dbReference>
<keyword evidence="10" id="KW-1185">Reference proteome</keyword>
<accession>C0W042</accession>
<feature type="transmembrane region" description="Helical" evidence="8">
    <location>
        <begin position="414"/>
        <end position="437"/>
    </location>
</feature>
<evidence type="ECO:0000313" key="10">
    <source>
        <dbReference type="Proteomes" id="UP000010301"/>
    </source>
</evidence>
<dbReference type="PROSITE" id="PS01303">
    <property type="entry name" value="BCCT"/>
    <property type="match status" value="1"/>
</dbReference>
<evidence type="ECO:0000256" key="1">
    <source>
        <dbReference type="ARBA" id="ARBA00004651"/>
    </source>
</evidence>